<evidence type="ECO:0000256" key="1">
    <source>
        <dbReference type="SAM" id="MobiDB-lite"/>
    </source>
</evidence>
<dbReference type="InterPro" id="IPR032675">
    <property type="entry name" value="LRR_dom_sf"/>
</dbReference>
<keyword evidence="3" id="KW-1185">Reference proteome</keyword>
<reference evidence="2" key="1">
    <citation type="submission" date="2020-05" db="EMBL/GenBank/DDBJ databases">
        <title>Mycena genomes resolve the evolution of fungal bioluminescence.</title>
        <authorList>
            <person name="Tsai I.J."/>
        </authorList>
    </citation>
    <scope>NUCLEOTIDE SEQUENCE</scope>
    <source>
        <strain evidence="2">CCC161011</strain>
    </source>
</reference>
<sequence>MLHSTGHLEIAGSRPITQKTESRFRLHHKDSGTGDTREQLTTDLETIFRALKRIKTLCWITEAREHGSDHAPKYPQRLWTAFRQGVLPSLEALELGLTNRSPSWDPKVARPPMPNLRRVKITFHRFDGLRDSLETLLSKAPNLEDLSLMYTSRCSVATRGVSFPLRGDYPSLRRVEIREDSRGRGDMIKDDFFLRHQNIQTLTLNSMVPFSFPPWSKVERWSASQSQKPRFATTLVCYSITSPHSFSSTLMVSATRKSPQSKGLSPTLRCLEIRQREEADESDDRRVTEIIEAAPWLEELAVTEGWVSSLGGTWDLINSVLPAAIDPATTTHSKLSALRLGINMVADSKMVLPARLRENLGPVPGDLKYLQLEVQDGPYMLCHIITEDGQGRVGSVDIRDAEARWEDRSVLRYEERRGLRNI</sequence>
<dbReference type="AlphaFoldDB" id="A0A8H6Z959"/>
<dbReference type="EMBL" id="JACAZI010000001">
    <property type="protein sequence ID" value="KAF7371480.1"/>
    <property type="molecule type" value="Genomic_DNA"/>
</dbReference>
<feature type="compositionally biased region" description="Basic and acidic residues" evidence="1">
    <location>
        <begin position="20"/>
        <end position="38"/>
    </location>
</feature>
<dbReference type="Proteomes" id="UP000620124">
    <property type="component" value="Unassembled WGS sequence"/>
</dbReference>
<dbReference type="SUPFAM" id="SSF52047">
    <property type="entry name" value="RNI-like"/>
    <property type="match status" value="1"/>
</dbReference>
<feature type="region of interest" description="Disordered" evidence="1">
    <location>
        <begin position="1"/>
        <end position="38"/>
    </location>
</feature>
<evidence type="ECO:0000313" key="2">
    <source>
        <dbReference type="EMBL" id="KAF7371480.1"/>
    </source>
</evidence>
<accession>A0A8H6Z959</accession>
<protein>
    <recommendedName>
        <fullName evidence="4">F-box domain-containing protein</fullName>
    </recommendedName>
</protein>
<evidence type="ECO:0000313" key="3">
    <source>
        <dbReference type="Proteomes" id="UP000620124"/>
    </source>
</evidence>
<comment type="caution">
    <text evidence="2">The sequence shown here is derived from an EMBL/GenBank/DDBJ whole genome shotgun (WGS) entry which is preliminary data.</text>
</comment>
<gene>
    <name evidence="2" type="ORF">MVEN_00002600</name>
</gene>
<name>A0A8H6Z959_9AGAR</name>
<organism evidence="2 3">
    <name type="scientific">Mycena venus</name>
    <dbReference type="NCBI Taxonomy" id="2733690"/>
    <lineage>
        <taxon>Eukaryota</taxon>
        <taxon>Fungi</taxon>
        <taxon>Dikarya</taxon>
        <taxon>Basidiomycota</taxon>
        <taxon>Agaricomycotina</taxon>
        <taxon>Agaricomycetes</taxon>
        <taxon>Agaricomycetidae</taxon>
        <taxon>Agaricales</taxon>
        <taxon>Marasmiineae</taxon>
        <taxon>Mycenaceae</taxon>
        <taxon>Mycena</taxon>
    </lineage>
</organism>
<proteinExistence type="predicted"/>
<evidence type="ECO:0008006" key="4">
    <source>
        <dbReference type="Google" id="ProtNLM"/>
    </source>
</evidence>
<dbReference type="Gene3D" id="3.80.10.10">
    <property type="entry name" value="Ribonuclease Inhibitor"/>
    <property type="match status" value="1"/>
</dbReference>